<dbReference type="Proteomes" id="UP000290253">
    <property type="component" value="Unassembled WGS sequence"/>
</dbReference>
<dbReference type="InterPro" id="IPR001764">
    <property type="entry name" value="Glyco_hydro_3_N"/>
</dbReference>
<feature type="domain" description="PA14" evidence="4">
    <location>
        <begin position="407"/>
        <end position="563"/>
    </location>
</feature>
<keyword evidence="2" id="KW-0732">Signal</keyword>
<dbReference type="SUPFAM" id="SSF56988">
    <property type="entry name" value="Anthrax protective antigen"/>
    <property type="match status" value="1"/>
</dbReference>
<comment type="similarity">
    <text evidence="1">Belongs to the glycosyl hydrolase 3 family.</text>
</comment>
<dbReference type="Gene3D" id="3.40.50.1700">
    <property type="entry name" value="Glycoside hydrolase family 3 C-terminal domain"/>
    <property type="match status" value="2"/>
</dbReference>
<dbReference type="InterPro" id="IPR013783">
    <property type="entry name" value="Ig-like_fold"/>
</dbReference>
<dbReference type="GO" id="GO:0031222">
    <property type="term" value="P:arabinan catabolic process"/>
    <property type="evidence" value="ECO:0007669"/>
    <property type="project" value="TreeGrafter"/>
</dbReference>
<dbReference type="InterPro" id="IPR011658">
    <property type="entry name" value="PA14_dom"/>
</dbReference>
<dbReference type="Pfam" id="PF00933">
    <property type="entry name" value="Glyco_hydro_3"/>
    <property type="match status" value="1"/>
</dbReference>
<dbReference type="GO" id="GO:0045493">
    <property type="term" value="P:xylan catabolic process"/>
    <property type="evidence" value="ECO:0007669"/>
    <property type="project" value="InterPro"/>
</dbReference>
<dbReference type="PANTHER" id="PTHR42721">
    <property type="entry name" value="SUGAR HYDROLASE-RELATED"/>
    <property type="match status" value="1"/>
</dbReference>
<dbReference type="Pfam" id="PF01915">
    <property type="entry name" value="Glyco_hydro_3_C"/>
    <property type="match status" value="1"/>
</dbReference>
<dbReference type="InterPro" id="IPR026891">
    <property type="entry name" value="Fn3-like"/>
</dbReference>
<dbReference type="InterPro" id="IPR044993">
    <property type="entry name" value="BXL"/>
</dbReference>
<reference evidence="5 6" key="1">
    <citation type="journal article" date="2016" name="Int. J. Syst. Evol. Microbiol.">
        <title>Acidipila dinghuensis sp. nov., an acidobacterium isolated from forest soil.</title>
        <authorList>
            <person name="Jiang Y.W."/>
            <person name="Wang J."/>
            <person name="Chen M.H."/>
            <person name="Lv Y.Y."/>
            <person name="Qiu L.H."/>
        </authorList>
    </citation>
    <scope>NUCLEOTIDE SEQUENCE [LARGE SCALE GENOMIC DNA]</scope>
    <source>
        <strain evidence="5 6">DHOF10</strain>
    </source>
</reference>
<dbReference type="InterPro" id="IPR037524">
    <property type="entry name" value="PA14/GLEYA"/>
</dbReference>
<dbReference type="GO" id="GO:0046556">
    <property type="term" value="F:alpha-L-arabinofuranosidase activity"/>
    <property type="evidence" value="ECO:0007669"/>
    <property type="project" value="TreeGrafter"/>
</dbReference>
<dbReference type="SUPFAM" id="SSF52279">
    <property type="entry name" value="Beta-D-glucan exohydrolase, C-terminal domain"/>
    <property type="match status" value="1"/>
</dbReference>
<dbReference type="Gene3D" id="2.60.40.10">
    <property type="entry name" value="Immunoglobulins"/>
    <property type="match status" value="1"/>
</dbReference>
<dbReference type="InterPro" id="IPR002772">
    <property type="entry name" value="Glyco_hydro_3_C"/>
</dbReference>
<evidence type="ECO:0000313" key="5">
    <source>
        <dbReference type="EMBL" id="RXS98244.1"/>
    </source>
</evidence>
<organism evidence="5 6">
    <name type="scientific">Silvibacterium dinghuense</name>
    <dbReference type="NCBI Taxonomy" id="1560006"/>
    <lineage>
        <taxon>Bacteria</taxon>
        <taxon>Pseudomonadati</taxon>
        <taxon>Acidobacteriota</taxon>
        <taxon>Terriglobia</taxon>
        <taxon>Terriglobales</taxon>
        <taxon>Acidobacteriaceae</taxon>
        <taxon>Silvibacterium</taxon>
    </lineage>
</organism>
<dbReference type="Gene3D" id="3.20.20.300">
    <property type="entry name" value="Glycoside hydrolase, family 3, N-terminal domain"/>
    <property type="match status" value="1"/>
</dbReference>
<dbReference type="SMART" id="SM00758">
    <property type="entry name" value="PA14"/>
    <property type="match status" value="1"/>
</dbReference>
<dbReference type="InterPro" id="IPR017853">
    <property type="entry name" value="GH"/>
</dbReference>
<evidence type="ECO:0000313" key="6">
    <source>
        <dbReference type="Proteomes" id="UP000290253"/>
    </source>
</evidence>
<dbReference type="Pfam" id="PF14310">
    <property type="entry name" value="Fn3-like"/>
    <property type="match status" value="1"/>
</dbReference>
<name>A0A4Q1SKL3_9BACT</name>
<gene>
    <name evidence="5" type="ORF">ESZ00_08925</name>
</gene>
<evidence type="ECO:0000259" key="4">
    <source>
        <dbReference type="PROSITE" id="PS51820"/>
    </source>
</evidence>
<dbReference type="InterPro" id="IPR036962">
    <property type="entry name" value="Glyco_hydro_3_N_sf"/>
</dbReference>
<dbReference type="PROSITE" id="PS51820">
    <property type="entry name" value="PA14"/>
    <property type="match status" value="1"/>
</dbReference>
<evidence type="ECO:0000256" key="2">
    <source>
        <dbReference type="ARBA" id="ARBA00022729"/>
    </source>
</evidence>
<dbReference type="SMART" id="SM01217">
    <property type="entry name" value="Fn3_like"/>
    <property type="match status" value="1"/>
</dbReference>
<keyword evidence="3 5" id="KW-0378">Hydrolase</keyword>
<dbReference type="PANTHER" id="PTHR42721:SF3">
    <property type="entry name" value="BETA-D-XYLOSIDASE 5-RELATED"/>
    <property type="match status" value="1"/>
</dbReference>
<keyword evidence="6" id="KW-1185">Reference proteome</keyword>
<dbReference type="EMBL" id="SDMK01000001">
    <property type="protein sequence ID" value="RXS98244.1"/>
    <property type="molecule type" value="Genomic_DNA"/>
</dbReference>
<dbReference type="Pfam" id="PF07691">
    <property type="entry name" value="PA14"/>
    <property type="match status" value="1"/>
</dbReference>
<dbReference type="AlphaFoldDB" id="A0A4Q1SKL3"/>
<protein>
    <submittedName>
        <fullName evidence="5">Glycoside hydrolase family 3 protein</fullName>
    </submittedName>
</protein>
<dbReference type="InterPro" id="IPR036881">
    <property type="entry name" value="Glyco_hydro_3_C_sf"/>
</dbReference>
<evidence type="ECO:0000256" key="3">
    <source>
        <dbReference type="ARBA" id="ARBA00022801"/>
    </source>
</evidence>
<sequence>MVNGAPAIPRLGIPKYDWWNEGLHGVARSGYATVFPQAMGMAATWDTPLLGEIGTTISTEARAKYNQAMHDDLHSIYFGLTIWSPNINIFRDPRWGRGQETYGEDPYLTGRLGVAFVRGLQGDDPKYLKVAATPKHFAVHSGPESTRHKFNAQPSAHDLADTYFPAFRAMVKDADAASIMCSYNEVDGDPACGNKMLLQQTLREDWGFKGYVTSDCGAVDDFFMSYGHHYSPDAEHAAASALLAGMDLNCGNTYEVLTKAVKDGLVPESAIDTAVKRDFTARFKLGMFDPAEDVPYNRIPFREDDSAAHQALALRTARESMVLLKNDDSFLPLKPEGKTIAVIGPNAASLIALEGNYNAVPSHPVLPVDGLREEFHGAKILYAQGSSYAAGLSVPAPRTLFHPSDAAAEEGLKAEYFASSDFTGKPVATRVDAQIDFDWNGTLHPLAGLDGKAFSARWTGTITPPTPGDYTFGVWLANCYPCGDREHYVVKLDGKEVATFTSNEKEEARDSHTPDFHLNFTDTKPHAIEIEYAHSAPLFGAGLTLTWQPPVEALRAQAVKVAEKSDVVVAFVGLTSNLEGEELQVHVDGFAGGDRTDIHLPKEQRDLLEALGATGKPLVVVLMNGSALAVDWAQQHARAILEAWYPGEAGGTAIAETLEGKNNPAGRLPVTFYASTDQLPPFDDYAMKNRTYRYFTGTPLYGFGYGLSYTHFAYSDLQLSAEKLNAGDTLKVSAEVKNTGSREGDEVAELYLTPPKTDVSPIHALESFQRIHLAPGESRRVEFELSPRQLSQVDDKGNRSVDAGEYGIFVGGQQPEEGKGISSTFHIAGQQALPR</sequence>
<dbReference type="OrthoDB" id="9805821at2"/>
<proteinExistence type="inferred from homology"/>
<dbReference type="GO" id="GO:0009044">
    <property type="term" value="F:xylan 1,4-beta-xylosidase activity"/>
    <property type="evidence" value="ECO:0007669"/>
    <property type="project" value="InterPro"/>
</dbReference>
<dbReference type="SUPFAM" id="SSF51445">
    <property type="entry name" value="(Trans)glycosidases"/>
    <property type="match status" value="1"/>
</dbReference>
<comment type="caution">
    <text evidence="5">The sequence shown here is derived from an EMBL/GenBank/DDBJ whole genome shotgun (WGS) entry which is preliminary data.</text>
</comment>
<accession>A0A4Q1SKL3</accession>
<dbReference type="PRINTS" id="PR00133">
    <property type="entry name" value="GLHYDRLASE3"/>
</dbReference>
<evidence type="ECO:0000256" key="1">
    <source>
        <dbReference type="ARBA" id="ARBA00005336"/>
    </source>
</evidence>